<evidence type="ECO:0000256" key="1">
    <source>
        <dbReference type="SAM" id="MobiDB-lite"/>
    </source>
</evidence>
<reference evidence="2" key="1">
    <citation type="journal article" date="2008" name="Nature">
        <title>The amphioxus genome and the evolution of the chordate karyotype.</title>
        <authorList>
            <consortium name="US DOE Joint Genome Institute (JGI-PGF)"/>
            <person name="Putnam N.H."/>
            <person name="Butts T."/>
            <person name="Ferrier D.E.K."/>
            <person name="Furlong R.F."/>
            <person name="Hellsten U."/>
            <person name="Kawashima T."/>
            <person name="Robinson-Rechavi M."/>
            <person name="Shoguchi E."/>
            <person name="Terry A."/>
            <person name="Yu J.-K."/>
            <person name="Benito-Gutierrez E.L."/>
            <person name="Dubchak I."/>
            <person name="Garcia-Fernandez J."/>
            <person name="Gibson-Brown J.J."/>
            <person name="Grigoriev I.V."/>
            <person name="Horton A.C."/>
            <person name="de Jong P.J."/>
            <person name="Jurka J."/>
            <person name="Kapitonov V.V."/>
            <person name="Kohara Y."/>
            <person name="Kuroki Y."/>
            <person name="Lindquist E."/>
            <person name="Lucas S."/>
            <person name="Osoegawa K."/>
            <person name="Pennacchio L.A."/>
            <person name="Salamov A.A."/>
            <person name="Satou Y."/>
            <person name="Sauka-Spengler T."/>
            <person name="Schmutz J."/>
            <person name="Shin-I T."/>
            <person name="Toyoda A."/>
            <person name="Bronner-Fraser M."/>
            <person name="Fujiyama A."/>
            <person name="Holland L.Z."/>
            <person name="Holland P.W.H."/>
            <person name="Satoh N."/>
            <person name="Rokhsar D.S."/>
        </authorList>
    </citation>
    <scope>NUCLEOTIDE SEQUENCE [LARGE SCALE GENOMIC DNA]</scope>
    <source>
        <strain evidence="2">S238N-H82</strain>
        <tissue evidence="2">Testes</tissue>
    </source>
</reference>
<dbReference type="EMBL" id="GG666455">
    <property type="protein sequence ID" value="EEN69613.1"/>
    <property type="molecule type" value="Genomic_DNA"/>
</dbReference>
<accession>C3XQN7</accession>
<sequence>MAAYHCWNNTTPVDQVQGCKRQHEYAFSVQEEVDLESVNPKRACQGLLSLFDPDDTSMDTDMQPVTWDNQPDNQPLNQTNVDSSNPTTLDANQNGAITSDQDVAVEMEEGPTPKQTPPHRFFVSGNSYLSPVLQPTTPQQACGPSIGEMTHPCKTAPAPQTFVGQGFLPLPYHSSTCMSPLPHIHGYLNRSPTYNSRCLRCTAGEGGHFNHIDVYPWEPY</sequence>
<dbReference type="InParanoid" id="C3XQN7"/>
<name>C3XQN7_BRAFL</name>
<proteinExistence type="predicted"/>
<feature type="region of interest" description="Disordered" evidence="1">
    <location>
        <begin position="52"/>
        <end position="94"/>
    </location>
</feature>
<gene>
    <name evidence="2" type="ORF">BRAFLDRAFT_127095</name>
</gene>
<evidence type="ECO:0000313" key="2">
    <source>
        <dbReference type="EMBL" id="EEN69613.1"/>
    </source>
</evidence>
<feature type="compositionally biased region" description="Polar residues" evidence="1">
    <location>
        <begin position="66"/>
        <end position="94"/>
    </location>
</feature>
<dbReference type="AlphaFoldDB" id="C3XQN7"/>
<protein>
    <submittedName>
        <fullName evidence="2">Uncharacterized protein</fullName>
    </submittedName>
</protein>
<organism>
    <name type="scientific">Branchiostoma floridae</name>
    <name type="common">Florida lancelet</name>
    <name type="synonym">Amphioxus</name>
    <dbReference type="NCBI Taxonomy" id="7739"/>
    <lineage>
        <taxon>Eukaryota</taxon>
        <taxon>Metazoa</taxon>
        <taxon>Chordata</taxon>
        <taxon>Cephalochordata</taxon>
        <taxon>Leptocardii</taxon>
        <taxon>Amphioxiformes</taxon>
        <taxon>Branchiostomatidae</taxon>
        <taxon>Branchiostoma</taxon>
    </lineage>
</organism>